<name>A0A1I5A0D4_9FLAO</name>
<comment type="similarity">
    <text evidence="1 15 16">Belongs to the ATPase B chain family.</text>
</comment>
<keyword evidence="3 15" id="KW-1003">Cell membrane</keyword>
<evidence type="ECO:0000256" key="3">
    <source>
        <dbReference type="ARBA" id="ARBA00022475"/>
    </source>
</evidence>
<evidence type="ECO:0000256" key="17">
    <source>
        <dbReference type="SAM" id="Coils"/>
    </source>
</evidence>
<evidence type="ECO:0000256" key="7">
    <source>
        <dbReference type="ARBA" id="ARBA00022989"/>
    </source>
</evidence>
<reference evidence="18 19" key="1">
    <citation type="submission" date="2016-10" db="EMBL/GenBank/DDBJ databases">
        <authorList>
            <person name="de Groot N.N."/>
        </authorList>
    </citation>
    <scope>NUCLEOTIDE SEQUENCE [LARGE SCALE GENOMIC DNA]</scope>
    <source>
        <strain evidence="18 19">DSM 17794</strain>
    </source>
</reference>
<keyword evidence="7 15" id="KW-1133">Transmembrane helix</keyword>
<keyword evidence="8 15" id="KW-0406">Ion transport</keyword>
<dbReference type="InterPro" id="IPR005864">
    <property type="entry name" value="ATP_synth_F0_bsu_bac"/>
</dbReference>
<sequence length="165" mass="18735">MDLITPEFGLFFWQTIVFLVLIFVMAKFAWKPILGAVNNREQSINDALASAVEARKEMQNLKADNEQLLKEARADRDAILKEAREIKEKIITEATEDAQKKADRIVAQAQENIKLEKQAAMTELKNHVAALSIEIAEKVIRKELSSDEKQHQMIDKMLGDVSTLN</sequence>
<comment type="function">
    <text evidence="12">Component of the F(0) channel, it forms part of the peripheral stalk, linking F(1) to F(0). The b'-subunit is a diverged and duplicated form of b found in plants and photosynthetic bacteria.</text>
</comment>
<evidence type="ECO:0000256" key="15">
    <source>
        <dbReference type="HAMAP-Rule" id="MF_01398"/>
    </source>
</evidence>
<evidence type="ECO:0000256" key="13">
    <source>
        <dbReference type="ARBA" id="ARBA00026054"/>
    </source>
</evidence>
<dbReference type="InterPro" id="IPR028987">
    <property type="entry name" value="ATP_synth_B-like_membr_sf"/>
</dbReference>
<keyword evidence="2 15" id="KW-0813">Transport</keyword>
<keyword evidence="10 15" id="KW-0066">ATP synthesis</keyword>
<gene>
    <name evidence="15" type="primary">atpF</name>
    <name evidence="18" type="ORF">SAMN05660413_01613</name>
</gene>
<feature type="coiled-coil region" evidence="17">
    <location>
        <begin position="44"/>
        <end position="89"/>
    </location>
</feature>
<keyword evidence="19" id="KW-1185">Reference proteome</keyword>
<dbReference type="GO" id="GO:0045259">
    <property type="term" value="C:proton-transporting ATP synthase complex"/>
    <property type="evidence" value="ECO:0007669"/>
    <property type="project" value="UniProtKB-KW"/>
</dbReference>
<evidence type="ECO:0000256" key="12">
    <source>
        <dbReference type="ARBA" id="ARBA00025614"/>
    </source>
</evidence>
<keyword evidence="6 15" id="KW-0375">Hydrogen ion transport</keyword>
<evidence type="ECO:0000256" key="8">
    <source>
        <dbReference type="ARBA" id="ARBA00023065"/>
    </source>
</evidence>
<dbReference type="EMBL" id="FOVL01000008">
    <property type="protein sequence ID" value="SFN55941.1"/>
    <property type="molecule type" value="Genomic_DNA"/>
</dbReference>
<dbReference type="Pfam" id="PF00430">
    <property type="entry name" value="ATP-synt_B"/>
    <property type="match status" value="1"/>
</dbReference>
<dbReference type="RefSeq" id="WP_093408106.1">
    <property type="nucleotide sequence ID" value="NZ_FOVL01000008.1"/>
</dbReference>
<dbReference type="Proteomes" id="UP000199153">
    <property type="component" value="Unassembled WGS sequence"/>
</dbReference>
<feature type="transmembrane region" description="Helical" evidence="15">
    <location>
        <begin position="12"/>
        <end position="30"/>
    </location>
</feature>
<evidence type="ECO:0000256" key="9">
    <source>
        <dbReference type="ARBA" id="ARBA00023136"/>
    </source>
</evidence>
<comment type="subunit">
    <text evidence="15">F-type ATPases have 2 components, F(1) - the catalytic core - and F(0) - the membrane proton channel. F(1) has five subunits: alpha(3), beta(3), gamma(1), delta(1), epsilon(1). F(0) has three main subunits: a(1), b(2) and c(10-14). The alpha and beta chains form an alternating ring which encloses part of the gamma chain. F(1) is attached to F(0) by a central stalk formed by the gamma and epsilon chains, while a peripheral stalk is formed by the delta and b chains.</text>
</comment>
<evidence type="ECO:0000313" key="18">
    <source>
        <dbReference type="EMBL" id="SFN55941.1"/>
    </source>
</evidence>
<protein>
    <recommendedName>
        <fullName evidence="15">ATP synthase subunit b</fullName>
    </recommendedName>
    <alternativeName>
        <fullName evidence="15">ATP synthase F(0) sector subunit b</fullName>
    </alternativeName>
    <alternativeName>
        <fullName evidence="15">ATPase subunit I</fullName>
    </alternativeName>
    <alternativeName>
        <fullName evidence="15">F-type ATPase subunit b</fullName>
        <shortName evidence="15">F-ATPase subunit b</shortName>
    </alternativeName>
</protein>
<evidence type="ECO:0000256" key="5">
    <source>
        <dbReference type="ARBA" id="ARBA00022692"/>
    </source>
</evidence>
<dbReference type="GO" id="GO:0046933">
    <property type="term" value="F:proton-transporting ATP synthase activity, rotational mechanism"/>
    <property type="evidence" value="ECO:0007669"/>
    <property type="project" value="UniProtKB-UniRule"/>
</dbReference>
<dbReference type="AlphaFoldDB" id="A0A1I5A0D4"/>
<dbReference type="InterPro" id="IPR050059">
    <property type="entry name" value="ATP_synthase_B_chain"/>
</dbReference>
<evidence type="ECO:0000256" key="2">
    <source>
        <dbReference type="ARBA" id="ARBA00022448"/>
    </source>
</evidence>
<keyword evidence="4 15" id="KW-0138">CF(0)</keyword>
<dbReference type="Gene3D" id="1.20.5.620">
    <property type="entry name" value="F1F0 ATP synthase subunit B, membrane domain"/>
    <property type="match status" value="1"/>
</dbReference>
<evidence type="ECO:0000256" key="11">
    <source>
        <dbReference type="ARBA" id="ARBA00025198"/>
    </source>
</evidence>
<evidence type="ECO:0000256" key="1">
    <source>
        <dbReference type="ARBA" id="ARBA00005513"/>
    </source>
</evidence>
<dbReference type="GO" id="GO:0012505">
    <property type="term" value="C:endomembrane system"/>
    <property type="evidence" value="ECO:0007669"/>
    <property type="project" value="UniProtKB-SubCell"/>
</dbReference>
<keyword evidence="17" id="KW-0175">Coiled coil</keyword>
<comment type="subunit">
    <text evidence="13">F-type ATPases have 2 components, F(1) - the catalytic core - and F(0) - the membrane proton channel. F(1) has five subunits: alpha(3), beta(3), gamma(1), delta(1), epsilon(1). F(0) has four main subunits: a(1), b(2) and c(10-14). The alpha and beta chains form an alternating ring which encloses part of the gamma chain. F(1) is attached to F(0) by a central stalk formed by the gamma and epsilon chains, while a peripheral stalk is formed by the delta and b chains.</text>
</comment>
<dbReference type="GO" id="GO:0005886">
    <property type="term" value="C:plasma membrane"/>
    <property type="evidence" value="ECO:0007669"/>
    <property type="project" value="UniProtKB-SubCell"/>
</dbReference>
<dbReference type="OrthoDB" id="9795289at2"/>
<accession>A0A1I5A0D4</accession>
<dbReference type="HAMAP" id="MF_01398">
    <property type="entry name" value="ATP_synth_b_bprime"/>
    <property type="match status" value="1"/>
</dbReference>
<evidence type="ECO:0000256" key="14">
    <source>
        <dbReference type="ARBA" id="ARBA00037847"/>
    </source>
</evidence>
<dbReference type="STRING" id="287099.SAMN05660413_01613"/>
<evidence type="ECO:0000256" key="6">
    <source>
        <dbReference type="ARBA" id="ARBA00022781"/>
    </source>
</evidence>
<keyword evidence="9 15" id="KW-0472">Membrane</keyword>
<dbReference type="InterPro" id="IPR002146">
    <property type="entry name" value="ATP_synth_b/b'su_bac/chlpt"/>
</dbReference>
<evidence type="ECO:0000256" key="4">
    <source>
        <dbReference type="ARBA" id="ARBA00022547"/>
    </source>
</evidence>
<dbReference type="GO" id="GO:0046961">
    <property type="term" value="F:proton-transporting ATPase activity, rotational mechanism"/>
    <property type="evidence" value="ECO:0007669"/>
    <property type="project" value="TreeGrafter"/>
</dbReference>
<dbReference type="PANTHER" id="PTHR33445:SF1">
    <property type="entry name" value="ATP SYNTHASE SUBUNIT B"/>
    <property type="match status" value="1"/>
</dbReference>
<dbReference type="PANTHER" id="PTHR33445">
    <property type="entry name" value="ATP SYNTHASE SUBUNIT B', CHLOROPLASTIC"/>
    <property type="match status" value="1"/>
</dbReference>
<dbReference type="NCBIfam" id="NF011041">
    <property type="entry name" value="PRK14471.1"/>
    <property type="match status" value="1"/>
</dbReference>
<dbReference type="SUPFAM" id="SSF81573">
    <property type="entry name" value="F1F0 ATP synthase subunit B, membrane domain"/>
    <property type="match status" value="1"/>
</dbReference>
<comment type="subcellular location">
    <subcellularLocation>
        <location evidence="15">Cell membrane</location>
        <topology evidence="15">Single-pass membrane protein</topology>
    </subcellularLocation>
    <subcellularLocation>
        <location evidence="14">Endomembrane system</location>
        <topology evidence="14">Single-pass membrane protein</topology>
    </subcellularLocation>
</comment>
<dbReference type="CDD" id="cd06503">
    <property type="entry name" value="ATP-synt_Fo_b"/>
    <property type="match status" value="1"/>
</dbReference>
<evidence type="ECO:0000313" key="19">
    <source>
        <dbReference type="Proteomes" id="UP000199153"/>
    </source>
</evidence>
<evidence type="ECO:0000256" key="16">
    <source>
        <dbReference type="RuleBase" id="RU003848"/>
    </source>
</evidence>
<organism evidence="18 19">
    <name type="scientific">Salegentibacter flavus</name>
    <dbReference type="NCBI Taxonomy" id="287099"/>
    <lineage>
        <taxon>Bacteria</taxon>
        <taxon>Pseudomonadati</taxon>
        <taxon>Bacteroidota</taxon>
        <taxon>Flavobacteriia</taxon>
        <taxon>Flavobacteriales</taxon>
        <taxon>Flavobacteriaceae</taxon>
        <taxon>Salegentibacter</taxon>
    </lineage>
</organism>
<keyword evidence="5 15" id="KW-0812">Transmembrane</keyword>
<proteinExistence type="inferred from homology"/>
<evidence type="ECO:0000256" key="10">
    <source>
        <dbReference type="ARBA" id="ARBA00023310"/>
    </source>
</evidence>
<comment type="function">
    <text evidence="11 15">F(1)F(0) ATP synthase produces ATP from ADP in the presence of a proton or sodium gradient. F-type ATPases consist of two structural domains, F(1) containing the extramembraneous catalytic core and F(0) containing the membrane proton channel, linked together by a central stalk and a peripheral stalk. During catalysis, ATP synthesis in the catalytic domain of F(1) is coupled via a rotary mechanism of the central stalk subunits to proton translocation.</text>
</comment>
<dbReference type="NCBIfam" id="TIGR01144">
    <property type="entry name" value="ATP_synt_b"/>
    <property type="match status" value="1"/>
</dbReference>